<dbReference type="Proteomes" id="UP000190080">
    <property type="component" value="Unassembled WGS sequence"/>
</dbReference>
<dbReference type="InterPro" id="IPR021377">
    <property type="entry name" value="DUF3006"/>
</dbReference>
<gene>
    <name evidence="1" type="ORF">CLORY_28890</name>
</gene>
<dbReference type="EMBL" id="MZGV01000033">
    <property type="protein sequence ID" value="OPJ60314.1"/>
    <property type="molecule type" value="Genomic_DNA"/>
</dbReference>
<accession>A0A1V4IKG4</accession>
<comment type="caution">
    <text evidence="1">The sequence shown here is derived from an EMBL/GenBank/DDBJ whole genome shotgun (WGS) entry which is preliminary data.</text>
</comment>
<dbReference type="AlphaFoldDB" id="A0A1V4IKG4"/>
<reference evidence="1 2" key="1">
    <citation type="submission" date="2017-03" db="EMBL/GenBank/DDBJ databases">
        <title>Genome sequence of Clostridium oryzae DSM 28571.</title>
        <authorList>
            <person name="Poehlein A."/>
            <person name="Daniel R."/>
        </authorList>
    </citation>
    <scope>NUCLEOTIDE SEQUENCE [LARGE SCALE GENOMIC DNA]</scope>
    <source>
        <strain evidence="1 2">DSM 28571</strain>
    </source>
</reference>
<name>A0A1V4IKG4_9CLOT</name>
<keyword evidence="2" id="KW-1185">Reference proteome</keyword>
<proteinExistence type="predicted"/>
<evidence type="ECO:0000313" key="2">
    <source>
        <dbReference type="Proteomes" id="UP000190080"/>
    </source>
</evidence>
<dbReference type="STRING" id="1450648.CLORY_28890"/>
<organism evidence="1 2">
    <name type="scientific">Clostridium oryzae</name>
    <dbReference type="NCBI Taxonomy" id="1450648"/>
    <lineage>
        <taxon>Bacteria</taxon>
        <taxon>Bacillati</taxon>
        <taxon>Bacillota</taxon>
        <taxon>Clostridia</taxon>
        <taxon>Eubacteriales</taxon>
        <taxon>Clostridiaceae</taxon>
        <taxon>Clostridium</taxon>
    </lineage>
</organism>
<dbReference type="RefSeq" id="WP_079425682.1">
    <property type="nucleotide sequence ID" value="NZ_MZGV01000033.1"/>
</dbReference>
<protein>
    <submittedName>
        <fullName evidence="1">Uncharacterized protein</fullName>
    </submittedName>
</protein>
<dbReference type="Pfam" id="PF11213">
    <property type="entry name" value="DUF3006"/>
    <property type="match status" value="1"/>
</dbReference>
<evidence type="ECO:0000313" key="1">
    <source>
        <dbReference type="EMBL" id="OPJ60314.1"/>
    </source>
</evidence>
<dbReference type="OrthoDB" id="164847at2"/>
<sequence>MVFIIDRFEGDYAVCEDENRKMINIELKRIPKEAKEGDVLKKNGDKIILDLKETQKRKTYIKKLSEDIWK</sequence>